<dbReference type="EMBL" id="JZDQ02000013">
    <property type="protein sequence ID" value="OIJ26823.1"/>
    <property type="molecule type" value="Genomic_DNA"/>
</dbReference>
<keyword evidence="4" id="KW-1185">Reference proteome</keyword>
<feature type="signal peptide" evidence="2">
    <location>
        <begin position="1"/>
        <end position="27"/>
    </location>
</feature>
<keyword evidence="1 2" id="KW-0732">Signal</keyword>
<dbReference type="PANTHER" id="PTHR31284">
    <property type="entry name" value="ACID PHOSPHATASE-LIKE PROTEIN"/>
    <property type="match status" value="1"/>
</dbReference>
<organism evidence="3 4">
    <name type="scientific">Nocardioides luteus</name>
    <dbReference type="NCBI Taxonomy" id="1844"/>
    <lineage>
        <taxon>Bacteria</taxon>
        <taxon>Bacillati</taxon>
        <taxon>Actinomycetota</taxon>
        <taxon>Actinomycetes</taxon>
        <taxon>Propionibacteriales</taxon>
        <taxon>Nocardioidaceae</taxon>
        <taxon>Nocardioides</taxon>
    </lineage>
</organism>
<evidence type="ECO:0000256" key="1">
    <source>
        <dbReference type="ARBA" id="ARBA00022729"/>
    </source>
</evidence>
<dbReference type="SUPFAM" id="SSF56784">
    <property type="entry name" value="HAD-like"/>
    <property type="match status" value="1"/>
</dbReference>
<comment type="caution">
    <text evidence="3">The sequence shown here is derived from an EMBL/GenBank/DDBJ whole genome shotgun (WGS) entry which is preliminary data.</text>
</comment>
<name>A0A1J4N780_9ACTN</name>
<dbReference type="SFLD" id="SFLDS00003">
    <property type="entry name" value="Haloacid_Dehalogenase"/>
    <property type="match status" value="1"/>
</dbReference>
<proteinExistence type="predicted"/>
<dbReference type="STRING" id="1844.UG56_011160"/>
<dbReference type="InterPro" id="IPR006423">
    <property type="entry name" value="Lipo_e_P4"/>
</dbReference>
<dbReference type="Pfam" id="PF03767">
    <property type="entry name" value="Acid_phosphat_B"/>
    <property type="match status" value="1"/>
</dbReference>
<sequence length="256" mass="28261">MASLTTALLAGAAVVSLTLLSPTGSSAATSATDDTCPVREYAMGIRYQQSAHAAAAQLQSWSIAQARLRKAIADHPAQHDLAVVTDLDETVLDNSPLLARDLEACHTYTTWDTWSDWEVNGHPTLTPGAADFFRYADRHRVTIYYISDRFEENKSSTMATLRDLGLPQVTSEQVLLYGPTKEQRRQVAAADHEVVLLLGDSLPDFHADFDGATPDRQAELVARYAAHFGRDWVMFPNATYGSWRKSPLKAWDEPLP</sequence>
<dbReference type="InterPro" id="IPR036412">
    <property type="entry name" value="HAD-like_sf"/>
</dbReference>
<evidence type="ECO:0000313" key="4">
    <source>
        <dbReference type="Proteomes" id="UP000033772"/>
    </source>
</evidence>
<dbReference type="GO" id="GO:0009279">
    <property type="term" value="C:cell outer membrane"/>
    <property type="evidence" value="ECO:0007669"/>
    <property type="project" value="InterPro"/>
</dbReference>
<accession>A0A1J4N780</accession>
<dbReference type="SFLD" id="SFLDG01125">
    <property type="entry name" value="C1.1:_Acid_Phosphatase_Like"/>
    <property type="match status" value="1"/>
</dbReference>
<evidence type="ECO:0000313" key="3">
    <source>
        <dbReference type="EMBL" id="OIJ26823.1"/>
    </source>
</evidence>
<dbReference type="InterPro" id="IPR023214">
    <property type="entry name" value="HAD_sf"/>
</dbReference>
<dbReference type="PANTHER" id="PTHR31284:SF10">
    <property type="entry name" value="ACID PHOSPHATASE-LIKE PROTEIN"/>
    <property type="match status" value="1"/>
</dbReference>
<evidence type="ECO:0000256" key="2">
    <source>
        <dbReference type="SAM" id="SignalP"/>
    </source>
</evidence>
<reference evidence="3" key="1">
    <citation type="submission" date="2016-10" db="EMBL/GenBank/DDBJ databases">
        <title>Draft Genome Sequence of Nocardioides luteus Strain BAFB, an Alkane-Degrading Bacterium Isolated from JP-7 Polluted Soil.</title>
        <authorList>
            <person name="Brown L."/>
            <person name="Ruiz O.N."/>
            <person name="Gunasekera T."/>
        </authorList>
    </citation>
    <scope>NUCLEOTIDE SEQUENCE [LARGE SCALE GENOMIC DNA]</scope>
    <source>
        <strain evidence="3">BAFB</strain>
    </source>
</reference>
<protein>
    <submittedName>
        <fullName evidence="3">5'-nucleotidase</fullName>
    </submittedName>
</protein>
<dbReference type="InterPro" id="IPR005519">
    <property type="entry name" value="Acid_phosphat_B-like"/>
</dbReference>
<feature type="chain" id="PRO_5009630593" evidence="2">
    <location>
        <begin position="28"/>
        <end position="256"/>
    </location>
</feature>
<dbReference type="Gene3D" id="3.40.50.1000">
    <property type="entry name" value="HAD superfamily/HAD-like"/>
    <property type="match status" value="1"/>
</dbReference>
<gene>
    <name evidence="3" type="ORF">UG56_011160</name>
</gene>
<dbReference type="Proteomes" id="UP000033772">
    <property type="component" value="Unassembled WGS sequence"/>
</dbReference>
<dbReference type="AlphaFoldDB" id="A0A1J4N780"/>